<proteinExistence type="predicted"/>
<name>A0A0M9AAE1_9HYME</name>
<dbReference type="EMBL" id="KQ435700">
    <property type="protein sequence ID" value="KOX80470.1"/>
    <property type="molecule type" value="Genomic_DNA"/>
</dbReference>
<gene>
    <name evidence="1" type="ORF">WN51_12953</name>
</gene>
<sequence length="301" mass="34337">MSAAGESTTSVPFLVPIVQSRSRFDRLQLAFVRDKIRRITLPRRWQKLPPSSVSRKDAGLRLEVKSMDIAKGYHHHCENVDAVRCSVNSQAAPTSPLMVRRAVAFSGSHRRISHSSRSLRLSLFKEERMTSRAQTKGKRSTKHLKGYRDNSFSQIIDGTASMLSQTSNGWYKQLGNSKLSQQRHPRDVRQLASSRSFFSRREKFSASGTSLRFSPERPMERLVIREVRHFRDLIGELSIAFQHSDKAGQAKATVMTGVDTNWGRESKGPIDRREILIRLMDRSHWRQNQESLISGIHNAVN</sequence>
<protein>
    <submittedName>
        <fullName evidence="1">Uncharacterized protein</fullName>
    </submittedName>
</protein>
<reference evidence="1 2" key="1">
    <citation type="submission" date="2015-07" db="EMBL/GenBank/DDBJ databases">
        <title>The genome of Melipona quadrifasciata.</title>
        <authorList>
            <person name="Pan H."/>
            <person name="Kapheim K."/>
        </authorList>
    </citation>
    <scope>NUCLEOTIDE SEQUENCE [LARGE SCALE GENOMIC DNA]</scope>
    <source>
        <strain evidence="1">0111107301</strain>
        <tissue evidence="1">Whole body</tissue>
    </source>
</reference>
<keyword evidence="2" id="KW-1185">Reference proteome</keyword>
<evidence type="ECO:0000313" key="1">
    <source>
        <dbReference type="EMBL" id="KOX80470.1"/>
    </source>
</evidence>
<dbReference type="Proteomes" id="UP000053105">
    <property type="component" value="Unassembled WGS sequence"/>
</dbReference>
<accession>A0A0M9AAE1</accession>
<organism evidence="1 2">
    <name type="scientific">Melipona quadrifasciata</name>
    <dbReference type="NCBI Taxonomy" id="166423"/>
    <lineage>
        <taxon>Eukaryota</taxon>
        <taxon>Metazoa</taxon>
        <taxon>Ecdysozoa</taxon>
        <taxon>Arthropoda</taxon>
        <taxon>Hexapoda</taxon>
        <taxon>Insecta</taxon>
        <taxon>Pterygota</taxon>
        <taxon>Neoptera</taxon>
        <taxon>Endopterygota</taxon>
        <taxon>Hymenoptera</taxon>
        <taxon>Apocrita</taxon>
        <taxon>Aculeata</taxon>
        <taxon>Apoidea</taxon>
        <taxon>Anthophila</taxon>
        <taxon>Apidae</taxon>
        <taxon>Melipona</taxon>
    </lineage>
</organism>
<dbReference type="AlphaFoldDB" id="A0A0M9AAE1"/>
<evidence type="ECO:0000313" key="2">
    <source>
        <dbReference type="Proteomes" id="UP000053105"/>
    </source>
</evidence>